<dbReference type="PROSITE" id="PS00010">
    <property type="entry name" value="ASX_HYDROXYL"/>
    <property type="match status" value="1"/>
</dbReference>
<dbReference type="PROSITE" id="PS00022">
    <property type="entry name" value="EGF_1"/>
    <property type="match status" value="1"/>
</dbReference>
<keyword evidence="7" id="KW-0720">Serine protease</keyword>
<dbReference type="InterPro" id="IPR000294">
    <property type="entry name" value="GLA_domain"/>
</dbReference>
<dbReference type="Gene3D" id="4.10.740.10">
    <property type="entry name" value="Coagulation Factor IX"/>
    <property type="match status" value="1"/>
</dbReference>
<dbReference type="InterPro" id="IPR001881">
    <property type="entry name" value="EGF-like_Ca-bd_dom"/>
</dbReference>
<dbReference type="PRINTS" id="PR00010">
    <property type="entry name" value="EGFBLOOD"/>
</dbReference>
<reference evidence="19" key="1">
    <citation type="journal article" date="2006" name="Science">
        <title>Ancient noncoding elements conserved in the human genome.</title>
        <authorList>
            <person name="Venkatesh B."/>
            <person name="Kirkness E.F."/>
            <person name="Loh Y.H."/>
            <person name="Halpern A.L."/>
            <person name="Lee A.P."/>
            <person name="Johnson J."/>
            <person name="Dandona N."/>
            <person name="Viswanathan L.D."/>
            <person name="Tay A."/>
            <person name="Venter J.C."/>
            <person name="Strausberg R.L."/>
            <person name="Brenner S."/>
        </authorList>
    </citation>
    <scope>NUCLEOTIDE SEQUENCE [LARGE SCALE GENOMIC DNA]</scope>
</reference>
<dbReference type="PROSITE" id="PS50240">
    <property type="entry name" value="TRYPSIN_DOM"/>
    <property type="match status" value="1"/>
</dbReference>
<dbReference type="SUPFAM" id="SSF50494">
    <property type="entry name" value="Trypsin-like serine proteases"/>
    <property type="match status" value="1"/>
</dbReference>
<feature type="signal peptide" evidence="13">
    <location>
        <begin position="1"/>
        <end position="22"/>
    </location>
</feature>
<feature type="active site" description="Charge relay system" evidence="11">
    <location>
        <position position="289"/>
    </location>
</feature>
<evidence type="ECO:0000256" key="13">
    <source>
        <dbReference type="SAM" id="SignalP"/>
    </source>
</evidence>
<dbReference type="InterPro" id="IPR050442">
    <property type="entry name" value="Peptidase_S1_coag_factors"/>
</dbReference>
<evidence type="ECO:0000256" key="12">
    <source>
        <dbReference type="PROSITE-ProRule" id="PRU00076"/>
    </source>
</evidence>
<dbReference type="SUPFAM" id="SSF57196">
    <property type="entry name" value="EGF/Laminin"/>
    <property type="match status" value="1"/>
</dbReference>
<keyword evidence="2" id="KW-0301">Gamma-carboxyglutamic acid</keyword>
<comment type="subcellular location">
    <subcellularLocation>
        <location evidence="1">Secreted</location>
    </subcellularLocation>
</comment>
<keyword evidence="13" id="KW-0732">Signal</keyword>
<dbReference type="Pfam" id="PF00089">
    <property type="entry name" value="Trypsin"/>
    <property type="match status" value="1"/>
</dbReference>
<dbReference type="PRINTS" id="PR00001">
    <property type="entry name" value="GLABLOOD"/>
</dbReference>
<sequence>MDPLGNCALLCSFFLLFSFAQSAVFVQKAEASSLLLQRRRRANVGIFEEFKRGSIQRECLEEVCSYEEVREVFENEKRAIEFWNKYKDNDACKSNPCQNGARCQDGVNNYLCWCVDGFEGWNCEIAKKTEIDCNFANGLCEQFCNNMANGSRECSCAEGHTLGEDGISCVPAVEYPCGKAPVVMKQKKETRAKDGRIVGGSAAFRGEFPWQALLTEEGKAICGAVLLNRQWVATAAHCLFKGHIRKPIERLQIIVGEHKQSEEEGSEQRRNLSEAIDHENFNKKTIDHDIAVLKLESPIVFDDYAVPICLPEPRFAVRELMQILYSTVTGWGRRSEAGLGSNILRKLQIPFVRKSLCSPTTNYNITDNMFCAGYKDAFLDSCSGDSGGPLATQYKGTWFLTGIVSWGEGCARQGKYGIYTKVYKFVEWINQHINRNSSSALSQISGNHTSVQ</sequence>
<dbReference type="InterPro" id="IPR012224">
    <property type="entry name" value="Pept_S1A_FX"/>
</dbReference>
<feature type="domain" description="Gla" evidence="16">
    <location>
        <begin position="42"/>
        <end position="88"/>
    </location>
</feature>
<dbReference type="GO" id="GO:0007596">
    <property type="term" value="P:blood coagulation"/>
    <property type="evidence" value="ECO:0007669"/>
    <property type="project" value="InterPro"/>
</dbReference>
<organism evidence="17">
    <name type="scientific">Callorhinchus milii</name>
    <name type="common">Ghost shark</name>
    <dbReference type="NCBI Taxonomy" id="7868"/>
    <lineage>
        <taxon>Eukaryota</taxon>
        <taxon>Metazoa</taxon>
        <taxon>Chordata</taxon>
        <taxon>Craniata</taxon>
        <taxon>Vertebrata</taxon>
        <taxon>Chondrichthyes</taxon>
        <taxon>Holocephali</taxon>
        <taxon>Chimaeriformes</taxon>
        <taxon>Callorhinchidae</taxon>
        <taxon>Callorhinchus</taxon>
    </lineage>
</organism>
<evidence type="ECO:0000256" key="6">
    <source>
        <dbReference type="ARBA" id="ARBA00022801"/>
    </source>
</evidence>
<dbReference type="Pfam" id="PF00594">
    <property type="entry name" value="Gla"/>
    <property type="match status" value="1"/>
</dbReference>
<dbReference type="FunFam" id="4.10.740.10:FF:000001">
    <property type="entry name" value="vitamin K-dependent protein S"/>
    <property type="match status" value="1"/>
</dbReference>
<evidence type="ECO:0000256" key="7">
    <source>
        <dbReference type="ARBA" id="ARBA00022825"/>
    </source>
</evidence>
<evidence type="ECO:0000256" key="1">
    <source>
        <dbReference type="ARBA" id="ARBA00004613"/>
    </source>
</evidence>
<dbReference type="InterPro" id="IPR000152">
    <property type="entry name" value="EGF-type_Asp/Asn_hydroxyl_site"/>
</dbReference>
<dbReference type="Gene3D" id="2.40.10.10">
    <property type="entry name" value="Trypsin-like serine proteases"/>
    <property type="match status" value="2"/>
</dbReference>
<dbReference type="GeneTree" id="ENSGT00940000154474"/>
<dbReference type="PANTHER" id="PTHR24278">
    <property type="entry name" value="COAGULATION FACTOR"/>
    <property type="match status" value="1"/>
</dbReference>
<comment type="caution">
    <text evidence="12">Lacks conserved residue(s) required for the propagation of feature annotation.</text>
</comment>
<dbReference type="Pfam" id="PF14670">
    <property type="entry name" value="FXa_inhibition"/>
    <property type="match status" value="1"/>
</dbReference>
<name>V9KVM8_CALMI</name>
<dbReference type="GO" id="GO:0004252">
    <property type="term" value="F:serine-type endopeptidase activity"/>
    <property type="evidence" value="ECO:0007669"/>
    <property type="project" value="InterPro"/>
</dbReference>
<dbReference type="GO" id="GO:0005615">
    <property type="term" value="C:extracellular space"/>
    <property type="evidence" value="ECO:0007669"/>
    <property type="project" value="TreeGrafter"/>
</dbReference>
<dbReference type="InterPro" id="IPR009003">
    <property type="entry name" value="Peptidase_S1_PA"/>
</dbReference>
<evidence type="ECO:0000259" key="16">
    <source>
        <dbReference type="PROSITE" id="PS50998"/>
    </source>
</evidence>
<dbReference type="STRING" id="7868.ENSCMIP00000022043"/>
<dbReference type="OMA" id="ECHEEVC"/>
<reference evidence="18" key="4">
    <citation type="submission" date="2025-05" db="UniProtKB">
        <authorList>
            <consortium name="Ensembl"/>
        </authorList>
    </citation>
    <scope>IDENTIFICATION</scope>
</reference>
<dbReference type="GO" id="GO:0005509">
    <property type="term" value="F:calcium ion binding"/>
    <property type="evidence" value="ECO:0007669"/>
    <property type="project" value="InterPro"/>
</dbReference>
<dbReference type="SMART" id="SM00179">
    <property type="entry name" value="EGF_CA"/>
    <property type="match status" value="2"/>
</dbReference>
<keyword evidence="19" id="KW-1185">Reference proteome</keyword>
<dbReference type="FunFam" id="2.40.10.10:FF:000003">
    <property type="entry name" value="Transmembrane serine protease 3"/>
    <property type="match status" value="1"/>
</dbReference>
<proteinExistence type="evidence at transcript level"/>
<evidence type="ECO:0000313" key="18">
    <source>
        <dbReference type="Ensembl" id="ENSCMIP00000022043.1"/>
    </source>
</evidence>
<dbReference type="PROSITE" id="PS00135">
    <property type="entry name" value="TRYPSIN_SER"/>
    <property type="match status" value="1"/>
</dbReference>
<dbReference type="Proteomes" id="UP000314986">
    <property type="component" value="Unassembled WGS sequence"/>
</dbReference>
<evidence type="ECO:0000256" key="2">
    <source>
        <dbReference type="ARBA" id="ARBA00022479"/>
    </source>
</evidence>
<protein>
    <submittedName>
        <fullName evidence="17 18">Coagulation factor VII-like</fullName>
    </submittedName>
</protein>
<dbReference type="KEGG" id="cmk:103183473"/>
<evidence type="ECO:0000313" key="17">
    <source>
        <dbReference type="EMBL" id="AFP02732.1"/>
    </source>
</evidence>
<dbReference type="InterPro" id="IPR043504">
    <property type="entry name" value="Peptidase_S1_PA_chymotrypsin"/>
</dbReference>
<dbReference type="GeneID" id="103183473"/>
<reference evidence="17 19" key="3">
    <citation type="journal article" date="2014" name="Nature">
        <title>Elephant shark genome provides unique insights into gnathostome evolution.</title>
        <authorList>
            <consortium name="International Elephant Shark Genome Sequencing Consortium"/>
            <person name="Venkatesh B."/>
            <person name="Lee A.P."/>
            <person name="Ravi V."/>
            <person name="Maurya A.K."/>
            <person name="Lian M.M."/>
            <person name="Swann J.B."/>
            <person name="Ohta Y."/>
            <person name="Flajnik M.F."/>
            <person name="Sutoh Y."/>
            <person name="Kasahara M."/>
            <person name="Hoon S."/>
            <person name="Gangu V."/>
            <person name="Roy S.W."/>
            <person name="Irimia M."/>
            <person name="Korzh V."/>
            <person name="Kondrychyn I."/>
            <person name="Lim Z.W."/>
            <person name="Tay B.H."/>
            <person name="Tohari S."/>
            <person name="Kong K.W."/>
            <person name="Ho S."/>
            <person name="Lorente-Galdos B."/>
            <person name="Quilez J."/>
            <person name="Marques-Bonet T."/>
            <person name="Raney B.J."/>
            <person name="Ingham P.W."/>
            <person name="Tay A."/>
            <person name="Hillier L.W."/>
            <person name="Minx P."/>
            <person name="Boehm T."/>
            <person name="Wilson R.K."/>
            <person name="Brenner S."/>
            <person name="Warren W.C."/>
        </authorList>
    </citation>
    <scope>NUCLEOTIDE SEQUENCE</scope>
    <source>
        <tissue evidence="17">Liver</tissue>
    </source>
</reference>
<dbReference type="SMART" id="SM00020">
    <property type="entry name" value="Tryp_SPc"/>
    <property type="match status" value="1"/>
</dbReference>
<reference evidence="19" key="2">
    <citation type="journal article" date="2007" name="PLoS Biol.">
        <title>Survey sequencing and comparative analysis of the elephant shark (Callorhinchus milii) genome.</title>
        <authorList>
            <person name="Venkatesh B."/>
            <person name="Kirkness E.F."/>
            <person name="Loh Y.H."/>
            <person name="Halpern A.L."/>
            <person name="Lee A.P."/>
            <person name="Johnson J."/>
            <person name="Dandona N."/>
            <person name="Viswanathan L.D."/>
            <person name="Tay A."/>
            <person name="Venter J.C."/>
            <person name="Strausberg R.L."/>
            <person name="Brenner S."/>
        </authorList>
    </citation>
    <scope>NUCLEOTIDE SEQUENCE [LARGE SCALE GENOMIC DNA]</scope>
</reference>
<evidence type="ECO:0000256" key="10">
    <source>
        <dbReference type="ARBA" id="ARBA00023180"/>
    </source>
</evidence>
<dbReference type="PRINTS" id="PR00722">
    <property type="entry name" value="CHYMOTRYPSIN"/>
</dbReference>
<dbReference type="InterPro" id="IPR017857">
    <property type="entry name" value="Coagulation_fac-like_Gla_dom"/>
</dbReference>
<dbReference type="SUPFAM" id="SSF57630">
    <property type="entry name" value="GLA-domain"/>
    <property type="match status" value="1"/>
</dbReference>
<keyword evidence="9 12" id="KW-1015">Disulfide bond</keyword>
<dbReference type="InterPro" id="IPR001254">
    <property type="entry name" value="Trypsin_dom"/>
</dbReference>
<dbReference type="PROSITE" id="PS00011">
    <property type="entry name" value="GLA_1"/>
    <property type="match status" value="1"/>
</dbReference>
<dbReference type="MEROPS" id="S01.216"/>
<feature type="disulfide bond" evidence="12">
    <location>
        <begin position="114"/>
        <end position="123"/>
    </location>
</feature>
<dbReference type="OrthoDB" id="10004439at2759"/>
<dbReference type="EMBL" id="JW870214">
    <property type="protein sequence ID" value="AFP02732.1"/>
    <property type="molecule type" value="mRNA"/>
</dbReference>
<evidence type="ECO:0000256" key="4">
    <source>
        <dbReference type="ARBA" id="ARBA00022536"/>
    </source>
</evidence>
<keyword evidence="3" id="KW-0964">Secreted</keyword>
<keyword evidence="10" id="KW-0325">Glycoprotein</keyword>
<dbReference type="Ensembl" id="ENSCMIT00000022431.1">
    <property type="protein sequence ID" value="ENSCMIP00000022043.1"/>
    <property type="gene ID" value="ENSCMIG00000009997.1"/>
</dbReference>
<dbReference type="CDD" id="cd00054">
    <property type="entry name" value="EGF_CA"/>
    <property type="match status" value="1"/>
</dbReference>
<dbReference type="PROSITE" id="PS01186">
    <property type="entry name" value="EGF_2"/>
    <property type="match status" value="1"/>
</dbReference>
<dbReference type="AlphaFoldDB" id="V9KVM8"/>
<dbReference type="PROSITE" id="PS50026">
    <property type="entry name" value="EGF_3"/>
    <property type="match status" value="1"/>
</dbReference>
<dbReference type="PIRSF" id="PIRSF001143">
    <property type="entry name" value="Factor_X"/>
    <property type="match status" value="1"/>
</dbReference>
<evidence type="ECO:0000256" key="3">
    <source>
        <dbReference type="ARBA" id="ARBA00022525"/>
    </source>
</evidence>
<dbReference type="InterPro" id="IPR035972">
    <property type="entry name" value="GLA-like_dom_SF"/>
</dbReference>
<dbReference type="Pfam" id="PF00008">
    <property type="entry name" value="EGF"/>
    <property type="match status" value="1"/>
</dbReference>
<dbReference type="SMART" id="SM00069">
    <property type="entry name" value="GLA"/>
    <property type="match status" value="1"/>
</dbReference>
<keyword evidence="6" id="KW-0378">Hydrolase</keyword>
<dbReference type="GO" id="GO:0006508">
    <property type="term" value="P:proteolysis"/>
    <property type="evidence" value="ECO:0007669"/>
    <property type="project" value="UniProtKB-KW"/>
</dbReference>
<keyword evidence="8" id="KW-0106">Calcium</keyword>
<feature type="domain" description="EGF-like" evidence="14">
    <location>
        <begin position="88"/>
        <end position="124"/>
    </location>
</feature>
<evidence type="ECO:0000256" key="11">
    <source>
        <dbReference type="PIRSR" id="PIRSR001143-1"/>
    </source>
</evidence>
<evidence type="ECO:0000256" key="8">
    <source>
        <dbReference type="ARBA" id="ARBA00022837"/>
    </source>
</evidence>
<feature type="chain" id="PRO_5044739583" evidence="13">
    <location>
        <begin position="23"/>
        <end position="452"/>
    </location>
</feature>
<dbReference type="Gene3D" id="2.10.25.10">
    <property type="entry name" value="Laminin"/>
    <property type="match status" value="2"/>
</dbReference>
<keyword evidence="4 12" id="KW-0245">EGF-like domain</keyword>
<evidence type="ECO:0000256" key="9">
    <source>
        <dbReference type="ARBA" id="ARBA00023157"/>
    </source>
</evidence>
<keyword evidence="5" id="KW-0645">Protease</keyword>
<dbReference type="InterPro" id="IPR000742">
    <property type="entry name" value="EGF"/>
</dbReference>
<evidence type="ECO:0000313" key="19">
    <source>
        <dbReference type="Proteomes" id="UP000314986"/>
    </source>
</evidence>
<evidence type="ECO:0000259" key="14">
    <source>
        <dbReference type="PROSITE" id="PS50026"/>
    </source>
</evidence>
<dbReference type="RefSeq" id="XP_007899168.1">
    <property type="nucleotide sequence ID" value="XM_007900977.2"/>
</dbReference>
<dbReference type="SMART" id="SM00181">
    <property type="entry name" value="EGF"/>
    <property type="match status" value="2"/>
</dbReference>
<feature type="active site" description="Charge relay system" evidence="11">
    <location>
        <position position="237"/>
    </location>
</feature>
<dbReference type="PROSITE" id="PS50998">
    <property type="entry name" value="GLA_2"/>
    <property type="match status" value="1"/>
</dbReference>
<feature type="active site" description="Charge relay system" evidence="11">
    <location>
        <position position="386"/>
    </location>
</feature>
<dbReference type="InterPro" id="IPR033116">
    <property type="entry name" value="TRYPSIN_SER"/>
</dbReference>
<dbReference type="CDD" id="cd00190">
    <property type="entry name" value="Tryp_SPc"/>
    <property type="match status" value="1"/>
</dbReference>
<feature type="domain" description="Peptidase S1" evidence="15">
    <location>
        <begin position="197"/>
        <end position="434"/>
    </location>
</feature>
<evidence type="ECO:0000259" key="15">
    <source>
        <dbReference type="PROSITE" id="PS50240"/>
    </source>
</evidence>
<dbReference type="PANTHER" id="PTHR24278:SF40">
    <property type="entry name" value="COAGULATION FACTOR VII-LIKE"/>
    <property type="match status" value="1"/>
</dbReference>
<dbReference type="InterPro" id="IPR001314">
    <property type="entry name" value="Peptidase_S1A"/>
</dbReference>
<evidence type="ECO:0000256" key="5">
    <source>
        <dbReference type="ARBA" id="ARBA00022670"/>
    </source>
</evidence>
<gene>
    <name evidence="18" type="primary">LOC103183473</name>
</gene>
<dbReference type="FunFam" id="2.10.25.10:FF:000162">
    <property type="entry name" value="Coagulation factor X (Predicted)"/>
    <property type="match status" value="1"/>
</dbReference>
<accession>V9KVM8</accession>